<evidence type="ECO:0000256" key="1">
    <source>
        <dbReference type="SAM" id="MobiDB-lite"/>
    </source>
</evidence>
<feature type="compositionally biased region" description="Basic and acidic residues" evidence="1">
    <location>
        <begin position="277"/>
        <end position="288"/>
    </location>
</feature>
<keyword evidence="4" id="KW-0418">Kinase</keyword>
<dbReference type="Proteomes" id="UP000694888">
    <property type="component" value="Unplaced"/>
</dbReference>
<dbReference type="InterPro" id="IPR000719">
    <property type="entry name" value="Prot_kinase_dom"/>
</dbReference>
<dbReference type="RefSeq" id="XP_005094209.2">
    <property type="nucleotide sequence ID" value="XM_005094152.3"/>
</dbReference>
<gene>
    <name evidence="4" type="primary">LOC101860487</name>
</gene>
<organism evidence="3 4">
    <name type="scientific">Aplysia californica</name>
    <name type="common">California sea hare</name>
    <dbReference type="NCBI Taxonomy" id="6500"/>
    <lineage>
        <taxon>Eukaryota</taxon>
        <taxon>Metazoa</taxon>
        <taxon>Spiralia</taxon>
        <taxon>Lophotrochozoa</taxon>
        <taxon>Mollusca</taxon>
        <taxon>Gastropoda</taxon>
        <taxon>Heterobranchia</taxon>
        <taxon>Euthyneura</taxon>
        <taxon>Tectipleura</taxon>
        <taxon>Aplysiida</taxon>
        <taxon>Aplysioidea</taxon>
        <taxon>Aplysiidae</taxon>
        <taxon>Aplysia</taxon>
    </lineage>
</organism>
<dbReference type="Pfam" id="PF00069">
    <property type="entry name" value="Pkinase"/>
    <property type="match status" value="1"/>
</dbReference>
<feature type="domain" description="Protein kinase" evidence="2">
    <location>
        <begin position="30"/>
        <end position="273"/>
    </location>
</feature>
<dbReference type="GO" id="GO:0016301">
    <property type="term" value="F:kinase activity"/>
    <property type="evidence" value="ECO:0007669"/>
    <property type="project" value="UniProtKB-KW"/>
</dbReference>
<accession>A0ABM0JI76</accession>
<evidence type="ECO:0000313" key="3">
    <source>
        <dbReference type="Proteomes" id="UP000694888"/>
    </source>
</evidence>
<dbReference type="GeneID" id="101860487"/>
<name>A0ABM0JI76_APLCA</name>
<evidence type="ECO:0000313" key="4">
    <source>
        <dbReference type="RefSeq" id="XP_005094209.2"/>
    </source>
</evidence>
<dbReference type="PROSITE" id="PS50011">
    <property type="entry name" value="PROTEIN_KINASE_DOM"/>
    <property type="match status" value="1"/>
</dbReference>
<keyword evidence="3" id="KW-1185">Reference proteome</keyword>
<feature type="region of interest" description="Disordered" evidence="1">
    <location>
        <begin position="276"/>
        <end position="352"/>
    </location>
</feature>
<sequence length="352" mass="40367">MMRDVSSLRQTHLRFFRKSAESVLTDYFSIELQKEVGSGYAGTVYRGLKTRGSNREEVVAVKHIRKSKVKGHLIDNEVRLLRMAQGNHVVHYRSAFECLDSYLLVTELCGQGDLHSLLHYLDSSEVMARDFMRGVAEGLEGLHEKLIAHCDIKMKNILISDKNVPKIADFGFAMLMNHSEEKTSICHGTKDYWAPEMFLPSPNFNPFKADVYALGVTFLGVCEKRPIKRKDDDINRIVRHIEDPRKKALFEGLLDPSPKSRSELDVMKRNRWMTEGGRTERISVDRLKPAQVDPTHPVHLQQPARRGRPPVLREPKPTVRSTDGREQDTEAVHHRQLTTPAGRRVRPPTRYQ</sequence>
<dbReference type="InterPro" id="IPR011009">
    <property type="entry name" value="Kinase-like_dom_sf"/>
</dbReference>
<dbReference type="PANTHER" id="PTHR24348">
    <property type="entry name" value="SERINE/THREONINE-PROTEIN KINASE UNC-51-RELATED"/>
    <property type="match status" value="1"/>
</dbReference>
<dbReference type="InterPro" id="IPR045269">
    <property type="entry name" value="Atg1-like"/>
</dbReference>
<dbReference type="PROSITE" id="PS00108">
    <property type="entry name" value="PROTEIN_KINASE_ST"/>
    <property type="match status" value="1"/>
</dbReference>
<feature type="compositionally biased region" description="Basic residues" evidence="1">
    <location>
        <begin position="343"/>
        <end position="352"/>
    </location>
</feature>
<dbReference type="SMART" id="SM00220">
    <property type="entry name" value="S_TKc"/>
    <property type="match status" value="1"/>
</dbReference>
<dbReference type="InterPro" id="IPR008271">
    <property type="entry name" value="Ser/Thr_kinase_AS"/>
</dbReference>
<feature type="compositionally biased region" description="Basic and acidic residues" evidence="1">
    <location>
        <begin position="311"/>
        <end position="333"/>
    </location>
</feature>
<reference evidence="4" key="1">
    <citation type="submission" date="2025-08" db="UniProtKB">
        <authorList>
            <consortium name="RefSeq"/>
        </authorList>
    </citation>
    <scope>IDENTIFICATION</scope>
</reference>
<dbReference type="CDD" id="cd00180">
    <property type="entry name" value="PKc"/>
    <property type="match status" value="1"/>
</dbReference>
<proteinExistence type="predicted"/>
<evidence type="ECO:0000259" key="2">
    <source>
        <dbReference type="PROSITE" id="PS50011"/>
    </source>
</evidence>
<dbReference type="SUPFAM" id="SSF56112">
    <property type="entry name" value="Protein kinase-like (PK-like)"/>
    <property type="match status" value="1"/>
</dbReference>
<protein>
    <submittedName>
        <fullName evidence="4">Testis-specific serine/threonine-protein kinase 4</fullName>
    </submittedName>
</protein>
<keyword evidence="4" id="KW-0808">Transferase</keyword>
<dbReference type="Gene3D" id="1.10.510.10">
    <property type="entry name" value="Transferase(Phosphotransferase) domain 1"/>
    <property type="match status" value="1"/>
</dbReference>
<dbReference type="PANTHER" id="PTHR24348:SF68">
    <property type="entry name" value="SERINE_THREONINE-PROTEIN KINASE ATG1C"/>
    <property type="match status" value="1"/>
</dbReference>